<feature type="compositionally biased region" description="Polar residues" evidence="1">
    <location>
        <begin position="51"/>
        <end position="60"/>
    </location>
</feature>
<feature type="compositionally biased region" description="Basic residues" evidence="1">
    <location>
        <begin position="63"/>
        <end position="73"/>
    </location>
</feature>
<organism evidence="2 3">
    <name type="scientific">Lysobacter capsici AZ78</name>
    <dbReference type="NCBI Taxonomy" id="1444315"/>
    <lineage>
        <taxon>Bacteria</taxon>
        <taxon>Pseudomonadati</taxon>
        <taxon>Pseudomonadota</taxon>
        <taxon>Gammaproteobacteria</taxon>
        <taxon>Lysobacterales</taxon>
        <taxon>Lysobacteraceae</taxon>
        <taxon>Lysobacter</taxon>
    </lineage>
</organism>
<protein>
    <submittedName>
        <fullName evidence="2">Uncharacterized protein</fullName>
    </submittedName>
</protein>
<gene>
    <name evidence="2" type="ORF">AZ78_2099</name>
</gene>
<dbReference type="AlphaFoldDB" id="A0A108U8L8"/>
<dbReference type="EMBL" id="JAJA02000001">
    <property type="protein sequence ID" value="KWS04549.1"/>
    <property type="molecule type" value="Genomic_DNA"/>
</dbReference>
<evidence type="ECO:0000313" key="2">
    <source>
        <dbReference type="EMBL" id="KWS04549.1"/>
    </source>
</evidence>
<name>A0A108U8L8_9GAMM</name>
<dbReference type="Proteomes" id="UP000023435">
    <property type="component" value="Unassembled WGS sequence"/>
</dbReference>
<keyword evidence="3" id="KW-1185">Reference proteome</keyword>
<comment type="caution">
    <text evidence="2">The sequence shown here is derived from an EMBL/GenBank/DDBJ whole genome shotgun (WGS) entry which is preliminary data.</text>
</comment>
<feature type="region of interest" description="Disordered" evidence="1">
    <location>
        <begin position="1"/>
        <end position="24"/>
    </location>
</feature>
<sequence length="73" mass="8106">MNLETPAARAIRARRQGACDDARERTGAAMRRINESGERGGGRMRAIQGHNRPQTQTTCLTRPGHRPGPRNRT</sequence>
<evidence type="ECO:0000256" key="1">
    <source>
        <dbReference type="SAM" id="MobiDB-lite"/>
    </source>
</evidence>
<accession>A0A108U8L8</accession>
<proteinExistence type="predicted"/>
<reference evidence="2 3" key="1">
    <citation type="journal article" date="2014" name="Genome Announc.">
        <title>Draft Genome Sequence of Lysobacter capsici AZ78, a Bacterium Antagonistic to Plant-Pathogenic Oomycetes.</title>
        <authorList>
            <person name="Puopolo G."/>
            <person name="Sonego P."/>
            <person name="Engelen K."/>
            <person name="Pertot I."/>
        </authorList>
    </citation>
    <scope>NUCLEOTIDE SEQUENCE [LARGE SCALE GENOMIC DNA]</scope>
    <source>
        <strain evidence="2 3">AZ78</strain>
    </source>
</reference>
<evidence type="ECO:0000313" key="3">
    <source>
        <dbReference type="Proteomes" id="UP000023435"/>
    </source>
</evidence>
<feature type="region of interest" description="Disordered" evidence="1">
    <location>
        <begin position="36"/>
        <end position="73"/>
    </location>
</feature>